<keyword evidence="2 3" id="KW-0175">Coiled coil</keyword>
<feature type="compositionally biased region" description="Polar residues" evidence="4">
    <location>
        <begin position="568"/>
        <end position="585"/>
    </location>
</feature>
<dbReference type="Pfam" id="PF15619">
    <property type="entry name" value="Lebercilin"/>
    <property type="match status" value="1"/>
</dbReference>
<feature type="domain" description="Lebercilin" evidence="5">
    <location>
        <begin position="103"/>
        <end position="275"/>
    </location>
</feature>
<feature type="region of interest" description="Disordered" evidence="4">
    <location>
        <begin position="568"/>
        <end position="610"/>
    </location>
</feature>
<dbReference type="PANTHER" id="PTHR16650">
    <property type="entry name" value="C21ORF13-RELATED"/>
    <property type="match status" value="1"/>
</dbReference>
<dbReference type="EMBL" id="AAGW02019068">
    <property type="status" value="NOT_ANNOTATED_CDS"/>
    <property type="molecule type" value="Genomic_DNA"/>
</dbReference>
<dbReference type="GO" id="GO:0042073">
    <property type="term" value="P:intraciliary transport"/>
    <property type="evidence" value="ECO:0007669"/>
    <property type="project" value="TreeGrafter"/>
</dbReference>
<evidence type="ECO:0000313" key="7">
    <source>
        <dbReference type="Proteomes" id="UP000001811"/>
    </source>
</evidence>
<protein>
    <submittedName>
        <fullName evidence="6">Lebercilin LCA5</fullName>
    </submittedName>
</protein>
<dbReference type="Proteomes" id="UP000001811">
    <property type="component" value="Chromosome 12"/>
</dbReference>
<dbReference type="AlphaFoldDB" id="A0A5F9CQV0"/>
<sequence length="652" mass="75097">MGERAGSPDTDQERKAGKHHSSYYSSDFGTTPQSSCQSSPVNASSPASIRGKSPKRQISDSQVHQQAPMKRSPKGVPNRKGVRVGFRSQSLNREPVRKDPDLVTKRILSNRLLKINELQNEISELQVKLTELLKENKTLKRLQYRQEKALNKFEDTENEISQLIVRHNNEITSLKERLRKSQEKERATEKRMKDTEGELVRTKFSLEKLKKISEARHLPERDDLSKKLVSAELKLDDTERRIKEKERELDIKNIYSNRLPKSSPKKEKEPTSRKSAACQSDFTDLCTKGVQTTEDFKLEEFPITPQTIMCYEKKWEEPEHLPLDLSSQVQDEHEETGILSPIVEREEKFIKDQGLHVVKQEIENLEDEWEREELDKKQKAKTSLLERKETPELEIGRYQMEMYQVQNIDALEEEEEERLKREMLLAKLNEINRELQDSRNLKCPPLPLLPDLKSKLYSPDRSCKSYMFSESAERFLNGHHLQDISCLTPKEGQNPGNPRSPASPHEFAFGSYVPSFAKTTRKSNPFGQKSGFLDFQRNCMETPSKDNIDLITRKEKKANLMEQLFGASGSNTLSSKSSDPNSLAGSTGDFEPLNFLPGDKSSRGREHEDEDFFFNEAKNFNPSRRRLKHANHKPAVTAVDSVEDEIEEVVLR</sequence>
<comment type="similarity">
    <text evidence="1">Belongs to the LCA5 family.</text>
</comment>
<dbReference type="EMBL" id="AAGW02019070">
    <property type="status" value="NOT_ANNOTATED_CDS"/>
    <property type="molecule type" value="Genomic_DNA"/>
</dbReference>
<feature type="coiled-coil region" evidence="3">
    <location>
        <begin position="355"/>
        <end position="382"/>
    </location>
</feature>
<feature type="region of interest" description="Disordered" evidence="4">
    <location>
        <begin position="253"/>
        <end position="276"/>
    </location>
</feature>
<evidence type="ECO:0000256" key="4">
    <source>
        <dbReference type="SAM" id="MobiDB-lite"/>
    </source>
</evidence>
<evidence type="ECO:0000256" key="1">
    <source>
        <dbReference type="ARBA" id="ARBA00010229"/>
    </source>
</evidence>
<gene>
    <name evidence="6" type="primary">LCA5</name>
</gene>
<dbReference type="PANTHER" id="PTHR16650:SF10">
    <property type="entry name" value="LEBERCILIN"/>
    <property type="match status" value="1"/>
</dbReference>
<dbReference type="InterPro" id="IPR026188">
    <property type="entry name" value="Lebercilin-like"/>
</dbReference>
<feature type="region of interest" description="Disordered" evidence="4">
    <location>
        <begin position="1"/>
        <end position="97"/>
    </location>
</feature>
<feature type="compositionally biased region" description="Polar residues" evidence="4">
    <location>
        <begin position="22"/>
        <end position="47"/>
    </location>
</feature>
<reference evidence="6 7" key="1">
    <citation type="journal article" date="2011" name="Nature">
        <title>A high-resolution map of human evolutionary constraint using 29 mammals.</title>
        <authorList>
            <person name="Lindblad-Toh K."/>
            <person name="Garber M."/>
            <person name="Zuk O."/>
            <person name="Lin M.F."/>
            <person name="Parker B.J."/>
            <person name="Washietl S."/>
            <person name="Kheradpour P."/>
            <person name="Ernst J."/>
            <person name="Jordan G."/>
            <person name="Mauceli E."/>
            <person name="Ward L.D."/>
            <person name="Lowe C.B."/>
            <person name="Holloway A.K."/>
            <person name="Clamp M."/>
            <person name="Gnerre S."/>
            <person name="Alfoldi J."/>
            <person name="Beal K."/>
            <person name="Chang J."/>
            <person name="Clawson H."/>
            <person name="Cuff J."/>
            <person name="Di Palma F."/>
            <person name="Fitzgerald S."/>
            <person name="Flicek P."/>
            <person name="Guttman M."/>
            <person name="Hubisz M.J."/>
            <person name="Jaffe D.B."/>
            <person name="Jungreis I."/>
            <person name="Kent W.J."/>
            <person name="Kostka D."/>
            <person name="Lara M."/>
            <person name="Martins A.L."/>
            <person name="Massingham T."/>
            <person name="Moltke I."/>
            <person name="Raney B.J."/>
            <person name="Rasmussen M.D."/>
            <person name="Robinson J."/>
            <person name="Stark A."/>
            <person name="Vilella A.J."/>
            <person name="Wen J."/>
            <person name="Xie X."/>
            <person name="Zody M.C."/>
            <person name="Baldwin J."/>
            <person name="Bloom T."/>
            <person name="Chin C.W."/>
            <person name="Heiman D."/>
            <person name="Nicol R."/>
            <person name="Nusbaum C."/>
            <person name="Young S."/>
            <person name="Wilkinson J."/>
            <person name="Worley K.C."/>
            <person name="Kovar C.L."/>
            <person name="Muzny D.M."/>
            <person name="Gibbs R.A."/>
            <person name="Cree A."/>
            <person name="Dihn H.H."/>
            <person name="Fowler G."/>
            <person name="Jhangiani S."/>
            <person name="Joshi V."/>
            <person name="Lee S."/>
            <person name="Lewis L.R."/>
            <person name="Nazareth L.V."/>
            <person name="Okwuonu G."/>
            <person name="Santibanez J."/>
            <person name="Warren W.C."/>
            <person name="Mardis E.R."/>
            <person name="Weinstock G.M."/>
            <person name="Wilson R.K."/>
            <person name="Delehaunty K."/>
            <person name="Dooling D."/>
            <person name="Fronik C."/>
            <person name="Fulton L."/>
            <person name="Fulton B."/>
            <person name="Graves T."/>
            <person name="Minx P."/>
            <person name="Sodergren E."/>
            <person name="Birney E."/>
            <person name="Margulies E.H."/>
            <person name="Herrero J."/>
            <person name="Green E.D."/>
            <person name="Haussler D."/>
            <person name="Siepel A."/>
            <person name="Goldman N."/>
            <person name="Pollard K.S."/>
            <person name="Pedersen J.S."/>
            <person name="Lander E.S."/>
            <person name="Kellis M."/>
        </authorList>
    </citation>
    <scope>NUCLEOTIDE SEQUENCE [LARGE SCALE GENOMIC DNA]</scope>
    <source>
        <strain evidence="6 7">Thorbecke inbred</strain>
    </source>
</reference>
<evidence type="ECO:0000256" key="2">
    <source>
        <dbReference type="ARBA" id="ARBA00023054"/>
    </source>
</evidence>
<evidence type="ECO:0000313" key="6">
    <source>
        <dbReference type="Ensembl" id="ENSOCUP00000036036.1"/>
    </source>
</evidence>
<evidence type="ECO:0000259" key="5">
    <source>
        <dbReference type="Pfam" id="PF15619"/>
    </source>
</evidence>
<keyword evidence="7" id="KW-1185">Reference proteome</keyword>
<evidence type="ECO:0000256" key="3">
    <source>
        <dbReference type="SAM" id="Coils"/>
    </source>
</evidence>
<reference evidence="6" key="3">
    <citation type="submission" date="2025-09" db="UniProtKB">
        <authorList>
            <consortium name="Ensembl"/>
        </authorList>
    </citation>
    <scope>IDENTIFICATION</scope>
    <source>
        <strain evidence="6">Thorbecke</strain>
    </source>
</reference>
<feature type="coiled-coil region" evidence="3">
    <location>
        <begin position="411"/>
        <end position="441"/>
    </location>
</feature>
<dbReference type="Ensembl" id="ENSOCUT00000051709.1">
    <property type="protein sequence ID" value="ENSOCUP00000036036.1"/>
    <property type="gene ID" value="ENSOCUG00000006007.4"/>
</dbReference>
<reference evidence="6" key="2">
    <citation type="submission" date="2025-08" db="UniProtKB">
        <authorList>
            <consortium name="Ensembl"/>
        </authorList>
    </citation>
    <scope>IDENTIFICATION</scope>
    <source>
        <strain evidence="6">Thorbecke</strain>
    </source>
</reference>
<accession>A0A5F9CQV0</accession>
<feature type="region of interest" description="Disordered" evidence="4">
    <location>
        <begin position="486"/>
        <end position="506"/>
    </location>
</feature>
<dbReference type="EMBL" id="AAGW02019069">
    <property type="status" value="NOT_ANNOTATED_CDS"/>
    <property type="molecule type" value="Genomic_DNA"/>
</dbReference>
<dbReference type="GO" id="GO:0005930">
    <property type="term" value="C:axoneme"/>
    <property type="evidence" value="ECO:0007669"/>
    <property type="project" value="TreeGrafter"/>
</dbReference>
<dbReference type="InterPro" id="IPR028933">
    <property type="entry name" value="Lebercilin_dom"/>
</dbReference>
<name>A0A5F9CQV0_RABIT</name>
<proteinExistence type="inferred from homology"/>
<organism evidence="6 7">
    <name type="scientific">Oryctolagus cuniculus</name>
    <name type="common">Rabbit</name>
    <dbReference type="NCBI Taxonomy" id="9986"/>
    <lineage>
        <taxon>Eukaryota</taxon>
        <taxon>Metazoa</taxon>
        <taxon>Chordata</taxon>
        <taxon>Craniata</taxon>
        <taxon>Vertebrata</taxon>
        <taxon>Euteleostomi</taxon>
        <taxon>Mammalia</taxon>
        <taxon>Eutheria</taxon>
        <taxon>Euarchontoglires</taxon>
        <taxon>Glires</taxon>
        <taxon>Lagomorpha</taxon>
        <taxon>Leporidae</taxon>
        <taxon>Oryctolagus</taxon>
    </lineage>
</organism>
<dbReference type="GeneTree" id="ENSGT00560000077266"/>
<dbReference type="Bgee" id="ENSOCUG00000006007">
    <property type="expression patterns" value="Expressed in testis and 13 other cell types or tissues"/>
</dbReference>